<keyword evidence="3" id="KW-1185">Reference proteome</keyword>
<dbReference type="EMBL" id="MCFG01000248">
    <property type="protein sequence ID" value="ORX77436.1"/>
    <property type="molecule type" value="Genomic_DNA"/>
</dbReference>
<feature type="chain" id="PRO_5013208812" evidence="1">
    <location>
        <begin position="28"/>
        <end position="138"/>
    </location>
</feature>
<name>A0A1Y1WW54_9FUNG</name>
<dbReference type="OrthoDB" id="10604363at2759"/>
<organism evidence="2 3">
    <name type="scientific">Anaeromyces robustus</name>
    <dbReference type="NCBI Taxonomy" id="1754192"/>
    <lineage>
        <taxon>Eukaryota</taxon>
        <taxon>Fungi</taxon>
        <taxon>Fungi incertae sedis</taxon>
        <taxon>Chytridiomycota</taxon>
        <taxon>Chytridiomycota incertae sedis</taxon>
        <taxon>Neocallimastigomycetes</taxon>
        <taxon>Neocallimastigales</taxon>
        <taxon>Neocallimastigaceae</taxon>
        <taxon>Anaeromyces</taxon>
    </lineage>
</organism>
<proteinExistence type="predicted"/>
<dbReference type="AlphaFoldDB" id="A0A1Y1WW54"/>
<evidence type="ECO:0000313" key="2">
    <source>
        <dbReference type="EMBL" id="ORX77436.1"/>
    </source>
</evidence>
<dbReference type="Proteomes" id="UP000193944">
    <property type="component" value="Unassembled WGS sequence"/>
</dbReference>
<reference evidence="2 3" key="1">
    <citation type="submission" date="2016-08" db="EMBL/GenBank/DDBJ databases">
        <title>A Parts List for Fungal Cellulosomes Revealed by Comparative Genomics.</title>
        <authorList>
            <consortium name="DOE Joint Genome Institute"/>
            <person name="Haitjema C.H."/>
            <person name="Gilmore S.P."/>
            <person name="Henske J.K."/>
            <person name="Solomon K.V."/>
            <person name="De Groot R."/>
            <person name="Kuo A."/>
            <person name="Mondo S.J."/>
            <person name="Salamov A.A."/>
            <person name="Labutti K."/>
            <person name="Zhao Z."/>
            <person name="Chiniquy J."/>
            <person name="Barry K."/>
            <person name="Brewer H.M."/>
            <person name="Purvine S.O."/>
            <person name="Wright A.T."/>
            <person name="Boxma B."/>
            <person name="Van Alen T."/>
            <person name="Hackstein J.H."/>
            <person name="Baker S.E."/>
            <person name="Grigoriev I.V."/>
            <person name="O'Malley M.A."/>
        </authorList>
    </citation>
    <scope>NUCLEOTIDE SEQUENCE [LARGE SCALE GENOMIC DNA]</scope>
    <source>
        <strain evidence="2 3">S4</strain>
    </source>
</reference>
<protein>
    <submittedName>
        <fullName evidence="2">Uncharacterized protein</fullName>
    </submittedName>
</protein>
<sequence>MKVNLFKKPIHFIFLTLILSFINKVLCFENNDKDKYYLITFKKDEIEKEENESDSLNRLSYSEIQMKKILSLIIDNKDTYESKELVEEYSIQKEKRDSNSDNSNYLEFLIKSIQENSSNLINNLYIIKVNIKILTFYF</sequence>
<evidence type="ECO:0000256" key="1">
    <source>
        <dbReference type="SAM" id="SignalP"/>
    </source>
</evidence>
<accession>A0A1Y1WW54</accession>
<reference evidence="2 3" key="2">
    <citation type="submission" date="2016-08" db="EMBL/GenBank/DDBJ databases">
        <title>Pervasive Adenine N6-methylation of Active Genes in Fungi.</title>
        <authorList>
            <consortium name="DOE Joint Genome Institute"/>
            <person name="Mondo S.J."/>
            <person name="Dannebaum R.O."/>
            <person name="Kuo R.C."/>
            <person name="Labutti K."/>
            <person name="Haridas S."/>
            <person name="Kuo A."/>
            <person name="Salamov A."/>
            <person name="Ahrendt S.R."/>
            <person name="Lipzen A."/>
            <person name="Sullivan W."/>
            <person name="Andreopoulos W.B."/>
            <person name="Clum A."/>
            <person name="Lindquist E."/>
            <person name="Daum C."/>
            <person name="Ramamoorthy G.K."/>
            <person name="Gryganskyi A."/>
            <person name="Culley D."/>
            <person name="Magnuson J.K."/>
            <person name="James T.Y."/>
            <person name="O'Malley M.A."/>
            <person name="Stajich J.E."/>
            <person name="Spatafora J.W."/>
            <person name="Visel A."/>
            <person name="Grigoriev I.V."/>
        </authorList>
    </citation>
    <scope>NUCLEOTIDE SEQUENCE [LARGE SCALE GENOMIC DNA]</scope>
    <source>
        <strain evidence="2 3">S4</strain>
    </source>
</reference>
<keyword evidence="1" id="KW-0732">Signal</keyword>
<feature type="signal peptide" evidence="1">
    <location>
        <begin position="1"/>
        <end position="27"/>
    </location>
</feature>
<comment type="caution">
    <text evidence="2">The sequence shown here is derived from an EMBL/GenBank/DDBJ whole genome shotgun (WGS) entry which is preliminary data.</text>
</comment>
<gene>
    <name evidence="2" type="ORF">BCR32DRAFT_247939</name>
</gene>
<evidence type="ECO:0000313" key="3">
    <source>
        <dbReference type="Proteomes" id="UP000193944"/>
    </source>
</evidence>